<dbReference type="AlphaFoldDB" id="A0A5C3KSN5"/>
<dbReference type="SUPFAM" id="SSF51126">
    <property type="entry name" value="Pectin lyase-like"/>
    <property type="match status" value="1"/>
</dbReference>
<dbReference type="GO" id="GO:0030570">
    <property type="term" value="F:pectate lyase activity"/>
    <property type="evidence" value="ECO:0007669"/>
    <property type="project" value="UniProtKB-UniRule"/>
</dbReference>
<comment type="cofactor">
    <cofactor evidence="2 10">
        <name>Ca(2+)</name>
        <dbReference type="ChEBI" id="CHEBI:29108"/>
    </cofactor>
</comment>
<comment type="function">
    <text evidence="9 10">Pectinolytic enzyme consist of four classes of enzymes: pectin lyase, polygalacturonase, pectin methylesterase and rhamnogalacturonase. Among pectinolytic enzymes, pectin lyase is the most important in depolymerization of pectin, since it cleaves internal glycosidic bonds of highly methylated pectins. Favors pectate, the anion, over pectin, the methyl ester.</text>
</comment>
<dbReference type="Pfam" id="PF03211">
    <property type="entry name" value="Pectate_lyase"/>
    <property type="match status" value="1"/>
</dbReference>
<keyword evidence="6 10" id="KW-0732">Signal</keyword>
<evidence type="ECO:0000256" key="5">
    <source>
        <dbReference type="ARBA" id="ARBA00022525"/>
    </source>
</evidence>
<dbReference type="EC" id="4.2.2.2" evidence="10"/>
<proteinExistence type="inferred from homology"/>
<dbReference type="InterPro" id="IPR012334">
    <property type="entry name" value="Pectin_lyas_fold"/>
</dbReference>
<evidence type="ECO:0000256" key="6">
    <source>
        <dbReference type="ARBA" id="ARBA00022729"/>
    </source>
</evidence>
<evidence type="ECO:0000256" key="2">
    <source>
        <dbReference type="ARBA" id="ARBA00001913"/>
    </source>
</evidence>
<keyword evidence="7 10" id="KW-0106">Calcium</keyword>
<dbReference type="EMBL" id="ML210215">
    <property type="protein sequence ID" value="TFK23590.1"/>
    <property type="molecule type" value="Genomic_DNA"/>
</dbReference>
<sequence>MLFNFVVVVALSVAVVSAESIQRRAATNVFPTPPKTSSLSKPIRVAVGQSFTPPTAYTRYDRGSGACNEGEGGEADAVFLLEEGSTLNQVVIGKNQKEGVHCLGSCTLNHVYFEDVCEDAISIKQSSGVSRINYGGAKGASDKVVQHNGGGKVIINSFYVENFGKLYRSCGNCKTQVQRHVEINDVWAVSGKELAGINSNYGDTAKIRRTKTSNVKIVCQQYSGNNSGKEPTKGSSGPDSKHCLYANSDITS</sequence>
<keyword evidence="8 10" id="KW-0456">Lyase</keyword>
<dbReference type="InterPro" id="IPR011050">
    <property type="entry name" value="Pectin_lyase_fold/virulence"/>
</dbReference>
<gene>
    <name evidence="11" type="ORF">FA15DRAFT_705277</name>
</gene>
<protein>
    <recommendedName>
        <fullName evidence="10">Pectate lyase</fullName>
        <ecNumber evidence="10">4.2.2.2</ecNumber>
    </recommendedName>
</protein>
<evidence type="ECO:0000313" key="12">
    <source>
        <dbReference type="Proteomes" id="UP000307440"/>
    </source>
</evidence>
<feature type="signal peptide" evidence="10">
    <location>
        <begin position="1"/>
        <end position="18"/>
    </location>
</feature>
<evidence type="ECO:0000256" key="3">
    <source>
        <dbReference type="ARBA" id="ARBA00004613"/>
    </source>
</evidence>
<reference evidence="11 12" key="1">
    <citation type="journal article" date="2019" name="Nat. Ecol. Evol.">
        <title>Megaphylogeny resolves global patterns of mushroom evolution.</title>
        <authorList>
            <person name="Varga T."/>
            <person name="Krizsan K."/>
            <person name="Foldi C."/>
            <person name="Dima B."/>
            <person name="Sanchez-Garcia M."/>
            <person name="Sanchez-Ramirez S."/>
            <person name="Szollosi G.J."/>
            <person name="Szarkandi J.G."/>
            <person name="Papp V."/>
            <person name="Albert L."/>
            <person name="Andreopoulos W."/>
            <person name="Angelini C."/>
            <person name="Antonin V."/>
            <person name="Barry K.W."/>
            <person name="Bougher N.L."/>
            <person name="Buchanan P."/>
            <person name="Buyck B."/>
            <person name="Bense V."/>
            <person name="Catcheside P."/>
            <person name="Chovatia M."/>
            <person name="Cooper J."/>
            <person name="Damon W."/>
            <person name="Desjardin D."/>
            <person name="Finy P."/>
            <person name="Geml J."/>
            <person name="Haridas S."/>
            <person name="Hughes K."/>
            <person name="Justo A."/>
            <person name="Karasinski D."/>
            <person name="Kautmanova I."/>
            <person name="Kiss B."/>
            <person name="Kocsube S."/>
            <person name="Kotiranta H."/>
            <person name="LaButti K.M."/>
            <person name="Lechner B.E."/>
            <person name="Liimatainen K."/>
            <person name="Lipzen A."/>
            <person name="Lukacs Z."/>
            <person name="Mihaltcheva S."/>
            <person name="Morgado L.N."/>
            <person name="Niskanen T."/>
            <person name="Noordeloos M.E."/>
            <person name="Ohm R.A."/>
            <person name="Ortiz-Santana B."/>
            <person name="Ovrebo C."/>
            <person name="Racz N."/>
            <person name="Riley R."/>
            <person name="Savchenko A."/>
            <person name="Shiryaev A."/>
            <person name="Soop K."/>
            <person name="Spirin V."/>
            <person name="Szebenyi C."/>
            <person name="Tomsovsky M."/>
            <person name="Tulloss R.E."/>
            <person name="Uehling J."/>
            <person name="Grigoriev I.V."/>
            <person name="Vagvolgyi C."/>
            <person name="Papp T."/>
            <person name="Martin F.M."/>
            <person name="Miettinen O."/>
            <person name="Hibbett D.S."/>
            <person name="Nagy L.G."/>
        </authorList>
    </citation>
    <scope>NUCLEOTIDE SEQUENCE [LARGE SCALE GENOMIC DNA]</scope>
    <source>
        <strain evidence="11 12">CBS 121175</strain>
    </source>
</reference>
<evidence type="ECO:0000256" key="4">
    <source>
        <dbReference type="ARBA" id="ARBA00006463"/>
    </source>
</evidence>
<comment type="similarity">
    <text evidence="4 10">Belongs to the polysaccharide lyase 3 family.</text>
</comment>
<evidence type="ECO:0000256" key="1">
    <source>
        <dbReference type="ARBA" id="ARBA00000695"/>
    </source>
</evidence>
<evidence type="ECO:0000313" key="11">
    <source>
        <dbReference type="EMBL" id="TFK23590.1"/>
    </source>
</evidence>
<dbReference type="GO" id="GO:0005576">
    <property type="term" value="C:extracellular region"/>
    <property type="evidence" value="ECO:0007669"/>
    <property type="project" value="UniProtKB-SubCell"/>
</dbReference>
<evidence type="ECO:0000256" key="10">
    <source>
        <dbReference type="RuleBase" id="RU367009"/>
    </source>
</evidence>
<dbReference type="Gene3D" id="2.160.20.10">
    <property type="entry name" value="Single-stranded right-handed beta-helix, Pectin lyase-like"/>
    <property type="match status" value="1"/>
</dbReference>
<dbReference type="InterPro" id="IPR004898">
    <property type="entry name" value="Pectate_lyase_PlyH/PlyE-like"/>
</dbReference>
<dbReference type="PANTHER" id="PTHR33407">
    <property type="entry name" value="PECTATE LYASE F-RELATED"/>
    <property type="match status" value="1"/>
</dbReference>
<keyword evidence="5 10" id="KW-0964">Secreted</keyword>
<dbReference type="Proteomes" id="UP000307440">
    <property type="component" value="Unassembled WGS sequence"/>
</dbReference>
<accession>A0A5C3KSN5</accession>
<dbReference type="STRING" id="230819.A0A5C3KSN5"/>
<evidence type="ECO:0000256" key="8">
    <source>
        <dbReference type="ARBA" id="ARBA00023239"/>
    </source>
</evidence>
<comment type="catalytic activity">
    <reaction evidence="1 10">
        <text>Eliminative cleavage of (1-&gt;4)-alpha-D-galacturonan to give oligosaccharides with 4-deoxy-alpha-D-galact-4-enuronosyl groups at their non-reducing ends.</text>
        <dbReference type="EC" id="4.2.2.2"/>
    </reaction>
</comment>
<keyword evidence="12" id="KW-1185">Reference proteome</keyword>
<evidence type="ECO:0000256" key="9">
    <source>
        <dbReference type="ARBA" id="ARBA00025679"/>
    </source>
</evidence>
<evidence type="ECO:0000256" key="7">
    <source>
        <dbReference type="ARBA" id="ARBA00022837"/>
    </source>
</evidence>
<name>A0A5C3KSN5_COPMA</name>
<feature type="chain" id="PRO_5025092467" description="Pectate lyase" evidence="10">
    <location>
        <begin position="19"/>
        <end position="252"/>
    </location>
</feature>
<dbReference type="GO" id="GO:0045490">
    <property type="term" value="P:pectin catabolic process"/>
    <property type="evidence" value="ECO:0007669"/>
    <property type="project" value="TreeGrafter"/>
</dbReference>
<dbReference type="PANTHER" id="PTHR33407:SF9">
    <property type="entry name" value="PECTATE LYASE F-RELATED"/>
    <property type="match status" value="1"/>
</dbReference>
<comment type="subcellular location">
    <subcellularLocation>
        <location evidence="3 10">Secreted</location>
    </subcellularLocation>
</comment>
<organism evidence="11 12">
    <name type="scientific">Coprinopsis marcescibilis</name>
    <name type="common">Agaric fungus</name>
    <name type="synonym">Psathyrella marcescibilis</name>
    <dbReference type="NCBI Taxonomy" id="230819"/>
    <lineage>
        <taxon>Eukaryota</taxon>
        <taxon>Fungi</taxon>
        <taxon>Dikarya</taxon>
        <taxon>Basidiomycota</taxon>
        <taxon>Agaricomycotina</taxon>
        <taxon>Agaricomycetes</taxon>
        <taxon>Agaricomycetidae</taxon>
        <taxon>Agaricales</taxon>
        <taxon>Agaricineae</taxon>
        <taxon>Psathyrellaceae</taxon>
        <taxon>Coprinopsis</taxon>
    </lineage>
</organism>
<dbReference type="OrthoDB" id="441042at2759"/>